<dbReference type="Gene3D" id="2.60.40.4070">
    <property type="match status" value="1"/>
</dbReference>
<dbReference type="Proteomes" id="UP001138997">
    <property type="component" value="Unassembled WGS sequence"/>
</dbReference>
<gene>
    <name evidence="3" type="ORF">LR394_20545</name>
</gene>
<protein>
    <recommendedName>
        <fullName evidence="2">FlgD/Vpr Ig-like domain-containing protein</fullName>
    </recommendedName>
</protein>
<evidence type="ECO:0000256" key="1">
    <source>
        <dbReference type="SAM" id="SignalP"/>
    </source>
</evidence>
<organism evidence="3 4">
    <name type="scientific">Kineosporia babensis</name>
    <dbReference type="NCBI Taxonomy" id="499548"/>
    <lineage>
        <taxon>Bacteria</taxon>
        <taxon>Bacillati</taxon>
        <taxon>Actinomycetota</taxon>
        <taxon>Actinomycetes</taxon>
        <taxon>Kineosporiales</taxon>
        <taxon>Kineosporiaceae</taxon>
        <taxon>Kineosporia</taxon>
    </lineage>
</organism>
<comment type="caution">
    <text evidence="3">The sequence shown here is derived from an EMBL/GenBank/DDBJ whole genome shotgun (WGS) entry which is preliminary data.</text>
</comment>
<sequence length="811" mass="86976">MAGARRALGWLLALGVGVGGTLLAAPAQAAENPSPPTIRVSGGPMQASLRMVGASDSGVVVEQGSDPTDHADVVNSLVYTGAEGGELTARPLIKATNYFEQPRLLVGVHGDELAWADPLSPYPFVNQAWYLHRMNLISGQDVIDAPAARPSAFNAGNWYTAAGLAGGEPVNLLRHKAGTGTGGKNGEMAIDRLMENAEGIVDLAADGSTVAVVRADPPVPKPGYPDSAPEGTRQFSLLLRDPYSGTFSTLVETTDVIKSVALGPDLLAWDSQAAGQSLQIHSRPLFVAEPVVSSYAETDPDAESVDLVANDQGVGYLVAGPTDEDAFPVPPAKDVELRVVKGENATTTELPDYSQGLAAVGDRFLTATGGAPKTAGVYSVSPGDVAVRTATVASATYPVLDVGLAGSSLYTLDRSSSSDDRHTVWKTAISGQETLTAGPRKRLGVNGSSLIEYQVSHSDRLFAFSAGRALIWGQDEHSWQLADRGRVTGVIQGQSEWGPWYPDVSGPYALLDTAVFKPNGDKVYEVRKSDYATGRAELFGSSIVYSIGPSYDEDTGAYETRVWLDDVENPDPQLLATYQGPCWRPPQVSIWGELVAWEDCDAEKIVVRNIRNDTERLIDNPFGSGFQVTDLQLSEGVLFWSNWVENAAEQYGGHLIDLNSPDAQRVDLLGAWYRFDLDDHLLTRALPGRDGAEVQRIPFAQQYRPRLIGKLAASRFTAGTQQWRPRFDVSKPMTDVRLLITDRNGATVKTLTGTAPDGSIRDIVWDGRDRTGRKMEPGTYHWRLLGQAADGDGSLIGKFGGSVVSGQVRVN</sequence>
<dbReference type="InterPro" id="IPR025965">
    <property type="entry name" value="FlgD/Vpr_Ig-like"/>
</dbReference>
<feature type="signal peptide" evidence="1">
    <location>
        <begin position="1"/>
        <end position="29"/>
    </location>
</feature>
<dbReference type="AlphaFoldDB" id="A0A9X1SV72"/>
<feature type="chain" id="PRO_5040920763" description="FlgD/Vpr Ig-like domain-containing protein" evidence="1">
    <location>
        <begin position="30"/>
        <end position="811"/>
    </location>
</feature>
<reference evidence="3" key="1">
    <citation type="submission" date="2021-11" db="EMBL/GenBank/DDBJ databases">
        <title>Streptomyces corallinus and Kineosporia corallina sp. nov., two new coral-derived marine actinobacteria.</title>
        <authorList>
            <person name="Buangrab K."/>
            <person name="Sutthacheep M."/>
            <person name="Yeemin T."/>
            <person name="Harunari E."/>
            <person name="Igarashi Y."/>
            <person name="Sripreechasak P."/>
            <person name="Kanchanasin P."/>
            <person name="Tanasupawat S."/>
            <person name="Phongsopitanun W."/>
        </authorList>
    </citation>
    <scope>NUCLEOTIDE SEQUENCE</scope>
    <source>
        <strain evidence="3">JCM 31032</strain>
    </source>
</reference>
<proteinExistence type="predicted"/>
<keyword evidence="1" id="KW-0732">Signal</keyword>
<accession>A0A9X1SV72</accession>
<name>A0A9X1SV72_9ACTN</name>
<evidence type="ECO:0000259" key="2">
    <source>
        <dbReference type="Pfam" id="PF13860"/>
    </source>
</evidence>
<feature type="domain" description="FlgD/Vpr Ig-like" evidence="2">
    <location>
        <begin position="717"/>
        <end position="782"/>
    </location>
</feature>
<keyword evidence="4" id="KW-1185">Reference proteome</keyword>
<dbReference type="Pfam" id="PF13860">
    <property type="entry name" value="FlgD_ig"/>
    <property type="match status" value="1"/>
</dbReference>
<dbReference type="EMBL" id="JAJOMB010000011">
    <property type="protein sequence ID" value="MCD5313301.1"/>
    <property type="molecule type" value="Genomic_DNA"/>
</dbReference>
<dbReference type="RefSeq" id="WP_231444368.1">
    <property type="nucleotide sequence ID" value="NZ_JAJOMB010000011.1"/>
</dbReference>
<evidence type="ECO:0000313" key="3">
    <source>
        <dbReference type="EMBL" id="MCD5313301.1"/>
    </source>
</evidence>
<evidence type="ECO:0000313" key="4">
    <source>
        <dbReference type="Proteomes" id="UP001138997"/>
    </source>
</evidence>